<dbReference type="Pfam" id="PF02814">
    <property type="entry name" value="UreE_N"/>
    <property type="match status" value="1"/>
</dbReference>
<dbReference type="SMART" id="SM00988">
    <property type="entry name" value="UreE_N"/>
    <property type="match status" value="1"/>
</dbReference>
<name>Q18EB5_HALWD</name>
<evidence type="ECO:0000313" key="6">
    <source>
        <dbReference type="EMBL" id="CAJ53718.1"/>
    </source>
</evidence>
<organism evidence="6 7">
    <name type="scientific">Haloquadratum walsbyi (strain DSM 16790 / HBSQ001)</name>
    <dbReference type="NCBI Taxonomy" id="362976"/>
    <lineage>
        <taxon>Archaea</taxon>
        <taxon>Methanobacteriati</taxon>
        <taxon>Methanobacteriota</taxon>
        <taxon>Stenosarchaea group</taxon>
        <taxon>Halobacteria</taxon>
        <taxon>Halobacteriales</taxon>
        <taxon>Haloferacaceae</taxon>
        <taxon>Haloquadratum</taxon>
    </lineage>
</organism>
<dbReference type="GO" id="GO:0006457">
    <property type="term" value="P:protein folding"/>
    <property type="evidence" value="ECO:0007669"/>
    <property type="project" value="InterPro"/>
</dbReference>
<dbReference type="AlphaFoldDB" id="Q18EB5"/>
<dbReference type="RefSeq" id="WP_011572800.1">
    <property type="nucleotide sequence ID" value="NC_008212.1"/>
</dbReference>
<dbReference type="EMBL" id="AM180088">
    <property type="protein sequence ID" value="CAJ53718.1"/>
    <property type="molecule type" value="Genomic_DNA"/>
</dbReference>
<keyword evidence="7" id="KW-1185">Reference proteome</keyword>
<feature type="compositionally biased region" description="Polar residues" evidence="4">
    <location>
        <begin position="165"/>
        <end position="176"/>
    </location>
</feature>
<evidence type="ECO:0000313" key="7">
    <source>
        <dbReference type="Proteomes" id="UP000001975"/>
    </source>
</evidence>
<dbReference type="SUPFAM" id="SSF69287">
    <property type="entry name" value="Urease metallochaperone UreE, N-terminal domain"/>
    <property type="match status" value="1"/>
</dbReference>
<gene>
    <name evidence="6" type="primary">ureE</name>
    <name evidence="6" type="ordered locus">HQ_3630A</name>
</gene>
<keyword evidence="1" id="KW-0963">Cytoplasm</keyword>
<accession>Q18EB5</accession>
<dbReference type="HOGENOM" id="CLU_095954_0_0_2"/>
<keyword evidence="2" id="KW-0533">Nickel</keyword>
<sequence length="253" mass="27932">MKRIDGIIGNVNDDPALASAVADHEQADTLETVVLDDTERRRSRIRVTTDAGTDLGILVDQPELTAGDILLLNTSRAVIVAFKPRDAFVIDFSSSQVAVSTAVKLGHRIGNQHWNIAIDNKTIYIPVEADHAIIEEVLGSYIPDEATTYYETVDAKRFLEDDNNISANAHNSAGNHEQTDHNMTVDKHGHDHDHNMTVDKHGHDHEHNHDHDNKHNQTDCTNTNIDHNHTHTHAQDSSSDPDSTSADSLGDDT</sequence>
<evidence type="ECO:0000256" key="1">
    <source>
        <dbReference type="ARBA" id="ARBA00022490"/>
    </source>
</evidence>
<proteinExistence type="inferred from homology"/>
<feature type="compositionally biased region" description="Low complexity" evidence="4">
    <location>
        <begin position="236"/>
        <end position="253"/>
    </location>
</feature>
<dbReference type="InterPro" id="IPR036118">
    <property type="entry name" value="UreE_N_sf"/>
</dbReference>
<evidence type="ECO:0000256" key="2">
    <source>
        <dbReference type="ARBA" id="ARBA00022596"/>
    </source>
</evidence>
<dbReference type="KEGG" id="hwa:HQ_3630A"/>
<dbReference type="InterPro" id="IPR004029">
    <property type="entry name" value="UreE_N"/>
</dbReference>
<feature type="compositionally biased region" description="Basic and acidic residues" evidence="4">
    <location>
        <begin position="177"/>
        <end position="217"/>
    </location>
</feature>
<dbReference type="STRING" id="362976.HQ_3630A"/>
<evidence type="ECO:0000256" key="3">
    <source>
        <dbReference type="ARBA" id="ARBA00023186"/>
    </source>
</evidence>
<dbReference type="Gene3D" id="2.60.260.20">
    <property type="entry name" value="Urease metallochaperone UreE, N-terminal domain"/>
    <property type="match status" value="1"/>
</dbReference>
<dbReference type="GO" id="GO:0016151">
    <property type="term" value="F:nickel cation binding"/>
    <property type="evidence" value="ECO:0007669"/>
    <property type="project" value="InterPro"/>
</dbReference>
<dbReference type="eggNOG" id="arCOG06188">
    <property type="taxonomic scope" value="Archaea"/>
</dbReference>
<dbReference type="GO" id="GO:0005737">
    <property type="term" value="C:cytoplasm"/>
    <property type="evidence" value="ECO:0007669"/>
    <property type="project" value="InterPro"/>
</dbReference>
<evidence type="ECO:0000259" key="5">
    <source>
        <dbReference type="SMART" id="SM00988"/>
    </source>
</evidence>
<dbReference type="NCBIfam" id="NF009752">
    <property type="entry name" value="PRK13261.1-2"/>
    <property type="match status" value="1"/>
</dbReference>
<feature type="domain" description="UreE urease accessory N-terminal" evidence="5">
    <location>
        <begin position="16"/>
        <end position="78"/>
    </location>
</feature>
<dbReference type="InterPro" id="IPR012406">
    <property type="entry name" value="UreE"/>
</dbReference>
<feature type="region of interest" description="Disordered" evidence="4">
    <location>
        <begin position="165"/>
        <end position="253"/>
    </location>
</feature>
<reference evidence="6 7" key="1">
    <citation type="journal article" date="2006" name="BMC Genomics">
        <title>The genome of the square archaeon Haloquadratum walsbyi: life at the limits of water activity.</title>
        <authorList>
            <person name="Bolhuis H.H."/>
            <person name="Palm P.P."/>
            <person name="Wende A.W."/>
            <person name="Falb M.M."/>
            <person name="Rampp M.M."/>
            <person name="Rodriguez-Valera F.F."/>
            <person name="Pfeiffer F.F."/>
            <person name="Oesterhelt D.D."/>
        </authorList>
    </citation>
    <scope>NUCLEOTIDE SEQUENCE [LARGE SCALE GENOMIC DNA]</scope>
    <source>
        <strain evidence="7">DSM 16790 / HBSQ001</strain>
    </source>
</reference>
<protein>
    <submittedName>
        <fullName evidence="6">Urease accessory protein UreE</fullName>
    </submittedName>
</protein>
<keyword evidence="3" id="KW-0143">Chaperone</keyword>
<evidence type="ECO:0000256" key="4">
    <source>
        <dbReference type="SAM" id="MobiDB-lite"/>
    </source>
</evidence>
<dbReference type="GeneID" id="4194902"/>
<dbReference type="HAMAP" id="MF_00822">
    <property type="entry name" value="UreE"/>
    <property type="match status" value="1"/>
</dbReference>
<dbReference type="Proteomes" id="UP000001975">
    <property type="component" value="Chromosome"/>
</dbReference>